<proteinExistence type="predicted"/>
<gene>
    <name evidence="1" type="ORF">M9H77_35669</name>
</gene>
<evidence type="ECO:0000313" key="1">
    <source>
        <dbReference type="EMBL" id="KAI5649664.1"/>
    </source>
</evidence>
<protein>
    <submittedName>
        <fullName evidence="1">Uncharacterized protein</fullName>
    </submittedName>
</protein>
<organism evidence="1 2">
    <name type="scientific">Catharanthus roseus</name>
    <name type="common">Madagascar periwinkle</name>
    <name type="synonym">Vinca rosea</name>
    <dbReference type="NCBI Taxonomy" id="4058"/>
    <lineage>
        <taxon>Eukaryota</taxon>
        <taxon>Viridiplantae</taxon>
        <taxon>Streptophyta</taxon>
        <taxon>Embryophyta</taxon>
        <taxon>Tracheophyta</taxon>
        <taxon>Spermatophyta</taxon>
        <taxon>Magnoliopsida</taxon>
        <taxon>eudicotyledons</taxon>
        <taxon>Gunneridae</taxon>
        <taxon>Pentapetalae</taxon>
        <taxon>asterids</taxon>
        <taxon>lamiids</taxon>
        <taxon>Gentianales</taxon>
        <taxon>Apocynaceae</taxon>
        <taxon>Rauvolfioideae</taxon>
        <taxon>Vinceae</taxon>
        <taxon>Catharanthinae</taxon>
        <taxon>Catharanthus</taxon>
    </lineage>
</organism>
<comment type="caution">
    <text evidence="1">The sequence shown here is derived from an EMBL/GenBank/DDBJ whole genome shotgun (WGS) entry which is preliminary data.</text>
</comment>
<dbReference type="EMBL" id="CM044708">
    <property type="protein sequence ID" value="KAI5649664.1"/>
    <property type="molecule type" value="Genomic_DNA"/>
</dbReference>
<name>A0ACB9ZRE0_CATRO</name>
<accession>A0ACB9ZRE0</accession>
<reference evidence="2" key="1">
    <citation type="journal article" date="2023" name="Nat. Plants">
        <title>Single-cell RNA sequencing provides a high-resolution roadmap for understanding the multicellular compartmentation of specialized metabolism.</title>
        <authorList>
            <person name="Sun S."/>
            <person name="Shen X."/>
            <person name="Li Y."/>
            <person name="Li Y."/>
            <person name="Wang S."/>
            <person name="Li R."/>
            <person name="Zhang H."/>
            <person name="Shen G."/>
            <person name="Guo B."/>
            <person name="Wei J."/>
            <person name="Xu J."/>
            <person name="St-Pierre B."/>
            <person name="Chen S."/>
            <person name="Sun C."/>
        </authorList>
    </citation>
    <scope>NUCLEOTIDE SEQUENCE [LARGE SCALE GENOMIC DNA]</scope>
</reference>
<dbReference type="Proteomes" id="UP001060085">
    <property type="component" value="Linkage Group LG08"/>
</dbReference>
<evidence type="ECO:0000313" key="2">
    <source>
        <dbReference type="Proteomes" id="UP001060085"/>
    </source>
</evidence>
<keyword evidence="2" id="KW-1185">Reference proteome</keyword>
<sequence>MNSANKLETTNYILKHKSEGCVKRYFRRKKYNKTSYKKPNKYTCWLCKEEGHYANEYPKEKKRSNQNIKKIYEEVLGDAEFEPIKDNSEMEEEESSSDKEIIKETICILRTYTQDEDIRQENIQEIEDDESVVFGNLVYSKLIFTIRPNYAVSLADENLDRCLNLYYQLHRIRMSPGNKAFSIKTKSIYTFCTSHCKEIIKIGQNSNIEIKDEYSYIVEYIPPRQLGENKLIARRNNLRFQQCFL</sequence>